<dbReference type="GO" id="GO:0001671">
    <property type="term" value="F:ATPase activator activity"/>
    <property type="evidence" value="ECO:0007669"/>
    <property type="project" value="InterPro"/>
</dbReference>
<reference evidence="12 13" key="1">
    <citation type="submission" date="2016-03" db="EMBL/GenBank/DDBJ databases">
        <title>EvidentialGene: Evidence-directed Construction of Genes on Genomes.</title>
        <authorList>
            <person name="Gilbert D.G."/>
            <person name="Choi J.-H."/>
            <person name="Mockaitis K."/>
            <person name="Colbourne J."/>
            <person name="Pfrender M."/>
        </authorList>
    </citation>
    <scope>NUCLEOTIDE SEQUENCE [LARGE SCALE GENOMIC DNA]</scope>
    <source>
        <strain evidence="12 13">Xinb3</strain>
        <tissue evidence="12">Complete organism</tissue>
    </source>
</reference>
<keyword evidence="13" id="KW-1185">Reference proteome</keyword>
<dbReference type="PANTHER" id="PTHR18843:SF7">
    <property type="entry name" value="LAMINA-ASSOCIATED POLYPEPTIDE 1B ISOFORM 1-RELATED"/>
    <property type="match status" value="1"/>
</dbReference>
<dbReference type="InterPro" id="IPR008662">
    <property type="entry name" value="TOIP1/2"/>
</dbReference>
<dbReference type="GO" id="GO:0061024">
    <property type="term" value="P:membrane organization"/>
    <property type="evidence" value="ECO:0007669"/>
    <property type="project" value="TreeGrafter"/>
</dbReference>
<keyword evidence="3" id="KW-0597">Phosphoprotein</keyword>
<keyword evidence="8" id="KW-0539">Nucleus</keyword>
<keyword evidence="4 11" id="KW-0812">Transmembrane</keyword>
<dbReference type="OrthoDB" id="6352338at2759"/>
<evidence type="ECO:0000256" key="10">
    <source>
        <dbReference type="SAM" id="MobiDB-lite"/>
    </source>
</evidence>
<dbReference type="STRING" id="35525.A0A0P5YK17"/>
<evidence type="ECO:0000256" key="4">
    <source>
        <dbReference type="ARBA" id="ARBA00022692"/>
    </source>
</evidence>
<sequence>MEGTRKFRRNSNTDSSSPRCFTRKTLTRDSPPSPTNEQQQRSRKVEKSKQPDSTHIKDDPNLSEDDSPPPEEIKESVIKHSPPVTNKSQSKAQEDVSRANSLISYNFLVLLVVFGIALLPVYFSGHILDFWYSDFNAGKDKISAPVDTSSQAMELVDEMRNSFPLQKKETWIGFLSALDSVIEEKPSQPAVVLLVGGNTPAITRTMKCVALDLATKTNKLLRMTSSTDTKFPVVTVKVDEIIDVRQQEEAIKQELDVQIHSILNQSFSVVLGPLEMIPPRAALLLHGYCDNFMAPFKKSVIILTATFDSDKPLNPKQVERKLHNLWDPALGIATSASIVSRVANNVVFIQPESGSTQCTDIGSV</sequence>
<dbReference type="InterPro" id="IPR046753">
    <property type="entry name" value="TOIP1/2_C"/>
</dbReference>
<gene>
    <name evidence="12" type="ORF">APZ42_034489</name>
</gene>
<evidence type="ECO:0000313" key="13">
    <source>
        <dbReference type="Proteomes" id="UP000076858"/>
    </source>
</evidence>
<evidence type="ECO:0000256" key="7">
    <source>
        <dbReference type="ARBA" id="ARBA00023180"/>
    </source>
</evidence>
<proteinExistence type="inferred from homology"/>
<dbReference type="EMBL" id="LRGB01003375">
    <property type="protein sequence ID" value="KZS03040.1"/>
    <property type="molecule type" value="Genomic_DNA"/>
</dbReference>
<evidence type="ECO:0000256" key="5">
    <source>
        <dbReference type="ARBA" id="ARBA00022989"/>
    </source>
</evidence>
<organism evidence="12 13">
    <name type="scientific">Daphnia magna</name>
    <dbReference type="NCBI Taxonomy" id="35525"/>
    <lineage>
        <taxon>Eukaryota</taxon>
        <taxon>Metazoa</taxon>
        <taxon>Ecdysozoa</taxon>
        <taxon>Arthropoda</taxon>
        <taxon>Crustacea</taxon>
        <taxon>Branchiopoda</taxon>
        <taxon>Diplostraca</taxon>
        <taxon>Cladocera</taxon>
        <taxon>Anomopoda</taxon>
        <taxon>Daphniidae</taxon>
        <taxon>Daphnia</taxon>
    </lineage>
</organism>
<dbReference type="PANTHER" id="PTHR18843">
    <property type="entry name" value="TORSIN-1A-INTERACTING PROTEIN"/>
    <property type="match status" value="1"/>
</dbReference>
<dbReference type="InterPro" id="IPR038599">
    <property type="entry name" value="LAP1C-like_C_sf"/>
</dbReference>
<feature type="compositionally biased region" description="Basic and acidic residues" evidence="10">
    <location>
        <begin position="43"/>
        <end position="60"/>
    </location>
</feature>
<comment type="subcellular location">
    <subcellularLocation>
        <location evidence="9">Endomembrane system</location>
        <topology evidence="9">Single-pass membrane protein</topology>
    </subcellularLocation>
    <subcellularLocation>
        <location evidence="1">Nucleus envelope</location>
    </subcellularLocation>
</comment>
<feature type="transmembrane region" description="Helical" evidence="11">
    <location>
        <begin position="102"/>
        <end position="123"/>
    </location>
</feature>
<evidence type="ECO:0000313" key="12">
    <source>
        <dbReference type="EMBL" id="KZS03040.1"/>
    </source>
</evidence>
<evidence type="ECO:0000256" key="6">
    <source>
        <dbReference type="ARBA" id="ARBA00023136"/>
    </source>
</evidence>
<evidence type="ECO:0000256" key="11">
    <source>
        <dbReference type="SAM" id="Phobius"/>
    </source>
</evidence>
<evidence type="ECO:0000256" key="2">
    <source>
        <dbReference type="ARBA" id="ARBA00007860"/>
    </source>
</evidence>
<protein>
    <submittedName>
        <fullName evidence="12">Uncharacterized protein</fullName>
    </submittedName>
</protein>
<feature type="region of interest" description="Disordered" evidence="10">
    <location>
        <begin position="1"/>
        <end position="92"/>
    </location>
</feature>
<keyword evidence="6 11" id="KW-0472">Membrane</keyword>
<evidence type="ECO:0000256" key="8">
    <source>
        <dbReference type="ARBA" id="ARBA00023242"/>
    </source>
</evidence>
<comment type="caution">
    <text evidence="12">The sequence shown here is derived from an EMBL/GenBank/DDBJ whole genome shotgun (WGS) entry which is preliminary data.</text>
</comment>
<evidence type="ECO:0000256" key="9">
    <source>
        <dbReference type="ARBA" id="ARBA00037847"/>
    </source>
</evidence>
<dbReference type="Pfam" id="PF05609">
    <property type="entry name" value="LAP1_C"/>
    <property type="match status" value="1"/>
</dbReference>
<accession>A0A0P5YK17</accession>
<keyword evidence="5 11" id="KW-1133">Transmembrane helix</keyword>
<dbReference type="Gene3D" id="3.40.50.12190">
    <property type="match status" value="1"/>
</dbReference>
<feature type="compositionally biased region" description="Polar residues" evidence="10">
    <location>
        <begin position="10"/>
        <end position="19"/>
    </location>
</feature>
<evidence type="ECO:0000256" key="1">
    <source>
        <dbReference type="ARBA" id="ARBA00004259"/>
    </source>
</evidence>
<comment type="similarity">
    <text evidence="2">Belongs to the TOR1AIP family.</text>
</comment>
<dbReference type="GO" id="GO:0005635">
    <property type="term" value="C:nuclear envelope"/>
    <property type="evidence" value="ECO:0007669"/>
    <property type="project" value="UniProtKB-SubCell"/>
</dbReference>
<keyword evidence="7" id="KW-0325">Glycoprotein</keyword>
<dbReference type="AlphaFoldDB" id="A0A0P5YK17"/>
<dbReference type="Proteomes" id="UP000076858">
    <property type="component" value="Unassembled WGS sequence"/>
</dbReference>
<dbReference type="GO" id="GO:0016020">
    <property type="term" value="C:membrane"/>
    <property type="evidence" value="ECO:0007669"/>
    <property type="project" value="TreeGrafter"/>
</dbReference>
<evidence type="ECO:0000256" key="3">
    <source>
        <dbReference type="ARBA" id="ARBA00022553"/>
    </source>
</evidence>
<name>A0A0P5YK17_9CRUS</name>